<dbReference type="PANTHER" id="PTHR36215:SF1">
    <property type="entry name" value="BLL4998 PROTEIN"/>
    <property type="match status" value="1"/>
</dbReference>
<comment type="caution">
    <text evidence="1">The sequence shown here is derived from an EMBL/GenBank/DDBJ whole genome shotgun (WGS) entry which is preliminary data.</text>
</comment>
<organism evidence="1 2">
    <name type="scientific">Alteriqipengyuania lutimaris</name>
    <dbReference type="NCBI Taxonomy" id="1538146"/>
    <lineage>
        <taxon>Bacteria</taxon>
        <taxon>Pseudomonadati</taxon>
        <taxon>Pseudomonadota</taxon>
        <taxon>Alphaproteobacteria</taxon>
        <taxon>Sphingomonadales</taxon>
        <taxon>Erythrobacteraceae</taxon>
        <taxon>Alteriqipengyuania</taxon>
    </lineage>
</organism>
<evidence type="ECO:0000313" key="2">
    <source>
        <dbReference type="Proteomes" id="UP000254101"/>
    </source>
</evidence>
<keyword evidence="2" id="KW-1185">Reference proteome</keyword>
<dbReference type="InterPro" id="IPR010985">
    <property type="entry name" value="Ribbon_hlx_hlx"/>
</dbReference>
<name>A0A395LJG2_9SPHN</name>
<protein>
    <submittedName>
        <fullName evidence="1">CopG family transcriptional regulator</fullName>
    </submittedName>
</protein>
<gene>
    <name evidence="1" type="ORF">DL238_01700</name>
</gene>
<dbReference type="SUPFAM" id="SSF47598">
    <property type="entry name" value="Ribbon-helix-helix"/>
    <property type="match status" value="1"/>
</dbReference>
<dbReference type="InterPro" id="IPR041088">
    <property type="entry name" value="RHH_8"/>
</dbReference>
<reference evidence="1 2" key="1">
    <citation type="submission" date="2018-07" db="EMBL/GenBank/DDBJ databases">
        <title>Erythrobacter nanhaiensis sp. nov., a novel member of the genus Erythrobacter isolated from the South China Sea.</title>
        <authorList>
            <person name="Chen X."/>
            <person name="Liu J."/>
        </authorList>
    </citation>
    <scope>NUCLEOTIDE SEQUENCE [LARGE SCALE GENOMIC DNA]</scope>
    <source>
        <strain evidence="1 2">S-5</strain>
    </source>
</reference>
<accession>A0A395LJG2</accession>
<evidence type="ECO:0000313" key="1">
    <source>
        <dbReference type="EMBL" id="RDS76447.1"/>
    </source>
</evidence>
<dbReference type="OrthoDB" id="5186443at2"/>
<sequence>MAVTRPNTETEKITINLGFVDLGSIDLLVRESVFANRTDFIRTAIRNELARHDEIARQVKGRDTPVLGIRHVVRADLEMARDAGEMLDFRVLGLLSIASDVDADLAQATIRSLSILGAFHAPPDVKSALADRLA</sequence>
<proteinExistence type="predicted"/>
<dbReference type="EMBL" id="QRBB01000001">
    <property type="protein sequence ID" value="RDS76447.1"/>
    <property type="molecule type" value="Genomic_DNA"/>
</dbReference>
<dbReference type="PANTHER" id="PTHR36215">
    <property type="entry name" value="BLL4998 PROTEIN"/>
    <property type="match status" value="1"/>
</dbReference>
<dbReference type="Pfam" id="PF17723">
    <property type="entry name" value="RHH_8"/>
    <property type="match status" value="1"/>
</dbReference>
<dbReference type="Proteomes" id="UP000254101">
    <property type="component" value="Unassembled WGS sequence"/>
</dbReference>
<dbReference type="GO" id="GO:0006355">
    <property type="term" value="P:regulation of DNA-templated transcription"/>
    <property type="evidence" value="ECO:0007669"/>
    <property type="project" value="InterPro"/>
</dbReference>
<dbReference type="AlphaFoldDB" id="A0A395LJG2"/>
<dbReference type="CDD" id="cd22231">
    <property type="entry name" value="RHH_NikR_HicB-like"/>
    <property type="match status" value="1"/>
</dbReference>